<evidence type="ECO:0000313" key="3">
    <source>
        <dbReference type="Proteomes" id="UP001258994"/>
    </source>
</evidence>
<dbReference type="InterPro" id="IPR050248">
    <property type="entry name" value="Polysacc_deacetylase_ArnD"/>
</dbReference>
<dbReference type="InterPro" id="IPR002509">
    <property type="entry name" value="NODB_dom"/>
</dbReference>
<dbReference type="InterPro" id="IPR011330">
    <property type="entry name" value="Glyco_hydro/deAcase_b/a-brl"/>
</dbReference>
<dbReference type="PROSITE" id="PS51677">
    <property type="entry name" value="NODB"/>
    <property type="match status" value="1"/>
</dbReference>
<dbReference type="Gene3D" id="3.20.20.370">
    <property type="entry name" value="Glycoside hydrolase/deacetylase"/>
    <property type="match status" value="1"/>
</dbReference>
<reference evidence="3" key="1">
    <citation type="submission" date="2023-09" db="EMBL/GenBank/DDBJ databases">
        <authorList>
            <person name="Li S."/>
            <person name="Li X."/>
            <person name="Zhang C."/>
            <person name="Zhao Z."/>
        </authorList>
    </citation>
    <scope>NUCLEOTIDE SEQUENCE [LARGE SCALE GENOMIC DNA]</scope>
    <source>
        <strain evidence="3">SQ149</strain>
    </source>
</reference>
<keyword evidence="2" id="KW-0378">Hydrolase</keyword>
<dbReference type="Pfam" id="PF01522">
    <property type="entry name" value="Polysacc_deac_1"/>
    <property type="match status" value="1"/>
</dbReference>
<name>A0ABY9TWA2_9GAMM</name>
<dbReference type="Proteomes" id="UP001258994">
    <property type="component" value="Chromosome"/>
</dbReference>
<accession>A0ABY9TWA2</accession>
<dbReference type="CDD" id="cd10917">
    <property type="entry name" value="CE4_NodB_like_6s_7s"/>
    <property type="match status" value="1"/>
</dbReference>
<dbReference type="RefSeq" id="WP_348392159.1">
    <property type="nucleotide sequence ID" value="NZ_CP134145.1"/>
</dbReference>
<protein>
    <submittedName>
        <fullName evidence="2">Polysaccharide deacetylase family protein</fullName>
        <ecNumber evidence="2">3.-.-.-</ecNumber>
    </submittedName>
</protein>
<dbReference type="EMBL" id="CP134145">
    <property type="protein sequence ID" value="WNC73046.1"/>
    <property type="molecule type" value="Genomic_DNA"/>
</dbReference>
<proteinExistence type="predicted"/>
<dbReference type="GO" id="GO:0016787">
    <property type="term" value="F:hydrolase activity"/>
    <property type="evidence" value="ECO:0007669"/>
    <property type="project" value="UniProtKB-KW"/>
</dbReference>
<evidence type="ECO:0000313" key="2">
    <source>
        <dbReference type="EMBL" id="WNC73046.1"/>
    </source>
</evidence>
<gene>
    <name evidence="2" type="ORF">RGQ13_03420</name>
</gene>
<sequence>MKIPAIVYLLSAIITVYSSLVTAQEALRQIKVLDEQSKIIALTFDDGPILGVTQPMLSLLDKYQAKATFFNIGKKIKQNPQLTHLVIASGHEIGNHSWSHKKLTELNSEQQQLEIHQFQQQAKLVGLKPTLFRAPFLKTNQSIEQLLIDEQLLLVSASVMAKDAKKNVAVNNIVKKLSEGIKSGDIILMHEREHTLQALKILLPLWKQEGYQFVTVSQLIALSVVTED</sequence>
<dbReference type="EC" id="3.-.-.-" evidence="2"/>
<organism evidence="2 3">
    <name type="scientific">Thalassotalea psychrophila</name>
    <dbReference type="NCBI Taxonomy" id="3065647"/>
    <lineage>
        <taxon>Bacteria</taxon>
        <taxon>Pseudomonadati</taxon>
        <taxon>Pseudomonadota</taxon>
        <taxon>Gammaproteobacteria</taxon>
        <taxon>Alteromonadales</taxon>
        <taxon>Colwelliaceae</taxon>
        <taxon>Thalassotalea</taxon>
    </lineage>
</organism>
<keyword evidence="3" id="KW-1185">Reference proteome</keyword>
<dbReference type="PANTHER" id="PTHR10587">
    <property type="entry name" value="GLYCOSYL TRANSFERASE-RELATED"/>
    <property type="match status" value="1"/>
</dbReference>
<evidence type="ECO:0000259" key="1">
    <source>
        <dbReference type="PROSITE" id="PS51677"/>
    </source>
</evidence>
<feature type="domain" description="NodB homology" evidence="1">
    <location>
        <begin position="38"/>
        <end position="214"/>
    </location>
</feature>
<dbReference type="SUPFAM" id="SSF88713">
    <property type="entry name" value="Glycoside hydrolase/deacetylase"/>
    <property type="match status" value="1"/>
</dbReference>